<keyword evidence="3" id="KW-1185">Reference proteome</keyword>
<dbReference type="Proteomes" id="UP001412067">
    <property type="component" value="Unassembled WGS sequence"/>
</dbReference>
<comment type="caution">
    <text evidence="2">The sequence shown here is derived from an EMBL/GenBank/DDBJ whole genome shotgun (WGS) entry which is preliminary data.</text>
</comment>
<protein>
    <submittedName>
        <fullName evidence="2">Uncharacterized protein</fullName>
    </submittedName>
</protein>
<dbReference type="EMBL" id="JBBWWR010000004">
    <property type="protein sequence ID" value="KAK8968143.1"/>
    <property type="molecule type" value="Genomic_DNA"/>
</dbReference>
<feature type="compositionally biased region" description="Polar residues" evidence="1">
    <location>
        <begin position="1"/>
        <end position="13"/>
    </location>
</feature>
<proteinExistence type="predicted"/>
<evidence type="ECO:0000313" key="2">
    <source>
        <dbReference type="EMBL" id="KAK8968143.1"/>
    </source>
</evidence>
<evidence type="ECO:0000313" key="3">
    <source>
        <dbReference type="Proteomes" id="UP001412067"/>
    </source>
</evidence>
<evidence type="ECO:0000256" key="1">
    <source>
        <dbReference type="SAM" id="MobiDB-lite"/>
    </source>
</evidence>
<name>A0ABR2MVC9_9ASPA</name>
<organism evidence="2 3">
    <name type="scientific">Platanthera guangdongensis</name>
    <dbReference type="NCBI Taxonomy" id="2320717"/>
    <lineage>
        <taxon>Eukaryota</taxon>
        <taxon>Viridiplantae</taxon>
        <taxon>Streptophyta</taxon>
        <taxon>Embryophyta</taxon>
        <taxon>Tracheophyta</taxon>
        <taxon>Spermatophyta</taxon>
        <taxon>Magnoliopsida</taxon>
        <taxon>Liliopsida</taxon>
        <taxon>Asparagales</taxon>
        <taxon>Orchidaceae</taxon>
        <taxon>Orchidoideae</taxon>
        <taxon>Orchideae</taxon>
        <taxon>Orchidinae</taxon>
        <taxon>Platanthera</taxon>
    </lineage>
</organism>
<feature type="region of interest" description="Disordered" evidence="1">
    <location>
        <begin position="39"/>
        <end position="68"/>
    </location>
</feature>
<reference evidence="2 3" key="1">
    <citation type="journal article" date="2022" name="Nat. Plants">
        <title>Genomes of leafy and leafless Platanthera orchids illuminate the evolution of mycoheterotrophy.</title>
        <authorList>
            <person name="Li M.H."/>
            <person name="Liu K.W."/>
            <person name="Li Z."/>
            <person name="Lu H.C."/>
            <person name="Ye Q.L."/>
            <person name="Zhang D."/>
            <person name="Wang J.Y."/>
            <person name="Li Y.F."/>
            <person name="Zhong Z.M."/>
            <person name="Liu X."/>
            <person name="Yu X."/>
            <person name="Liu D.K."/>
            <person name="Tu X.D."/>
            <person name="Liu B."/>
            <person name="Hao Y."/>
            <person name="Liao X.Y."/>
            <person name="Jiang Y.T."/>
            <person name="Sun W.H."/>
            <person name="Chen J."/>
            <person name="Chen Y.Q."/>
            <person name="Ai Y."/>
            <person name="Zhai J.W."/>
            <person name="Wu S.S."/>
            <person name="Zhou Z."/>
            <person name="Hsiao Y.Y."/>
            <person name="Wu W.L."/>
            <person name="Chen Y.Y."/>
            <person name="Lin Y.F."/>
            <person name="Hsu J.L."/>
            <person name="Li C.Y."/>
            <person name="Wang Z.W."/>
            <person name="Zhao X."/>
            <person name="Zhong W.Y."/>
            <person name="Ma X.K."/>
            <person name="Ma L."/>
            <person name="Huang J."/>
            <person name="Chen G.Z."/>
            <person name="Huang M.Z."/>
            <person name="Huang L."/>
            <person name="Peng D.H."/>
            <person name="Luo Y.B."/>
            <person name="Zou S.Q."/>
            <person name="Chen S.P."/>
            <person name="Lan S."/>
            <person name="Tsai W.C."/>
            <person name="Van de Peer Y."/>
            <person name="Liu Z.J."/>
        </authorList>
    </citation>
    <scope>NUCLEOTIDE SEQUENCE [LARGE SCALE GENOMIC DNA]</scope>
    <source>
        <strain evidence="2">Lor288</strain>
    </source>
</reference>
<feature type="region of interest" description="Disordered" evidence="1">
    <location>
        <begin position="1"/>
        <end position="20"/>
    </location>
</feature>
<sequence>MQKNFDPSLVSNWDSEDDGEVERNYEHYTFDCAVEDLPGLEDDHEVNNNPASFSAEPVDRDLEDEDEVEENYEHYNFHCAEEHPDWDSVEDDEDDQIIENEVHNDLNYVIQSMDLSRENKIEADEAQDDDDLGSSVALLSKCFEKL</sequence>
<accession>A0ABR2MVC9</accession>
<gene>
    <name evidence="2" type="ORF">KSP40_PGU019119</name>
</gene>